<evidence type="ECO:0000313" key="3">
    <source>
        <dbReference type="Proteomes" id="UP001201812"/>
    </source>
</evidence>
<dbReference type="Proteomes" id="UP001201812">
    <property type="component" value="Unassembled WGS sequence"/>
</dbReference>
<reference evidence="2" key="1">
    <citation type="submission" date="2022-01" db="EMBL/GenBank/DDBJ databases">
        <title>Genome Sequence Resource for Two Populations of Ditylenchus destructor, the Migratory Endoparasitic Phytonematode.</title>
        <authorList>
            <person name="Zhang H."/>
            <person name="Lin R."/>
            <person name="Xie B."/>
        </authorList>
    </citation>
    <scope>NUCLEOTIDE SEQUENCE</scope>
    <source>
        <strain evidence="2">BazhouSP</strain>
    </source>
</reference>
<protein>
    <submittedName>
        <fullName evidence="2">Uncharacterized protein</fullName>
    </submittedName>
</protein>
<dbReference type="EMBL" id="JAKKPZ010000607">
    <property type="protein sequence ID" value="KAI1693617.1"/>
    <property type="molecule type" value="Genomic_DNA"/>
</dbReference>
<dbReference type="AlphaFoldDB" id="A0AAD4QW26"/>
<gene>
    <name evidence="1" type="ORF">DdX_20559</name>
    <name evidence="2" type="ORF">DdX_20564</name>
</gene>
<accession>A0AAD4QW26</accession>
<evidence type="ECO:0000313" key="2">
    <source>
        <dbReference type="EMBL" id="KAI1693617.1"/>
    </source>
</evidence>
<comment type="caution">
    <text evidence="2">The sequence shown here is derived from an EMBL/GenBank/DDBJ whole genome shotgun (WGS) entry which is preliminary data.</text>
</comment>
<organism evidence="2 3">
    <name type="scientific">Ditylenchus destructor</name>
    <dbReference type="NCBI Taxonomy" id="166010"/>
    <lineage>
        <taxon>Eukaryota</taxon>
        <taxon>Metazoa</taxon>
        <taxon>Ecdysozoa</taxon>
        <taxon>Nematoda</taxon>
        <taxon>Chromadorea</taxon>
        <taxon>Rhabditida</taxon>
        <taxon>Tylenchina</taxon>
        <taxon>Tylenchomorpha</taxon>
        <taxon>Sphaerularioidea</taxon>
        <taxon>Anguinidae</taxon>
        <taxon>Anguininae</taxon>
        <taxon>Ditylenchus</taxon>
    </lineage>
</organism>
<evidence type="ECO:0000313" key="1">
    <source>
        <dbReference type="EMBL" id="KAI1693612.1"/>
    </source>
</evidence>
<keyword evidence="3" id="KW-1185">Reference proteome</keyword>
<dbReference type="EMBL" id="JAKKPZ010000607">
    <property type="protein sequence ID" value="KAI1693612.1"/>
    <property type="molecule type" value="Genomic_DNA"/>
</dbReference>
<sequence>MNNAINILEYFRPPENHTFDMTNFNTNETMESAPLAVDPEFQMDNFPLLNASIPSNAREKRSERKQMEKCNVVCRRMCLRICPHVRAGERKRASGDGNCELGCMERCNSKCRE</sequence>
<proteinExistence type="predicted"/>
<name>A0AAD4QW26_9BILA</name>